<dbReference type="Proteomes" id="UP000592216">
    <property type="component" value="Unassembled WGS sequence"/>
</dbReference>
<comment type="caution">
    <text evidence="3">The sequence shown here is derived from an EMBL/GenBank/DDBJ whole genome shotgun (WGS) entry which is preliminary data.</text>
</comment>
<feature type="transmembrane region" description="Helical" evidence="1">
    <location>
        <begin position="67"/>
        <end position="91"/>
    </location>
</feature>
<evidence type="ECO:0000313" key="3">
    <source>
        <dbReference type="EMBL" id="NVO23553.1"/>
    </source>
</evidence>
<feature type="transmembrane region" description="Helical" evidence="1">
    <location>
        <begin position="103"/>
        <end position="124"/>
    </location>
</feature>
<dbReference type="SMART" id="SM00850">
    <property type="entry name" value="LytTR"/>
    <property type="match status" value="1"/>
</dbReference>
<keyword evidence="1" id="KW-0812">Transmembrane</keyword>
<gene>
    <name evidence="3" type="ORF">HJ536_09310</name>
</gene>
<reference evidence="3 4" key="1">
    <citation type="submission" date="2020-04" db="EMBL/GenBank/DDBJ databases">
        <title>Donghicola sp., a member of the Rhodobacteraceae family isolated from mangrove forest in Thailand.</title>
        <authorList>
            <person name="Charoenyingcharoen P."/>
            <person name="Yukphan P."/>
        </authorList>
    </citation>
    <scope>NUCLEOTIDE SEQUENCE [LARGE SCALE GENOMIC DNA]</scope>
    <source>
        <strain evidence="3 4">B5-SW-15</strain>
    </source>
</reference>
<dbReference type="InterPro" id="IPR007492">
    <property type="entry name" value="LytTR_DNA-bd_dom"/>
</dbReference>
<feature type="domain" description="HTH LytTR-type" evidence="2">
    <location>
        <begin position="184"/>
        <end position="275"/>
    </location>
</feature>
<sequence>MTRIQQALCREMHTFDALWHEIHLTLREIPLIFTRRESVVFLCLAGLTLIALDPHDFLDHITIIEAAFVWVFAEGIFAVVYFAILLGIAMLPAKNPQRVYLPIPSAAAFAVTTVFTESLIGALSNGVYIPKIWPDIIAFAAVAQLFEFLFVRYLLPDVLADIRKNTPLPPTESMLTIGDHTWSIDDIAAISSNQHYLRVDLCDGTQTTVRARISDVIDTIEPDRGLQPHRSWWVARHAGPELISEGRKRWLTTQHGHKIPVARGRIDEVEKWLDTHPVHSPGTPES</sequence>
<organism evidence="3 4">
    <name type="scientific">Donghicola mangrovi</name>
    <dbReference type="NCBI Taxonomy" id="2729614"/>
    <lineage>
        <taxon>Bacteria</taxon>
        <taxon>Pseudomonadati</taxon>
        <taxon>Pseudomonadota</taxon>
        <taxon>Alphaproteobacteria</taxon>
        <taxon>Rhodobacterales</taxon>
        <taxon>Roseobacteraceae</taxon>
        <taxon>Donghicola</taxon>
    </lineage>
</organism>
<feature type="transmembrane region" description="Helical" evidence="1">
    <location>
        <begin position="136"/>
        <end position="155"/>
    </location>
</feature>
<keyword evidence="1" id="KW-1133">Transmembrane helix</keyword>
<protein>
    <submittedName>
        <fullName evidence="3">LytTR family transcriptional regulator</fullName>
    </submittedName>
</protein>
<dbReference type="Gene3D" id="2.40.50.1020">
    <property type="entry name" value="LytTr DNA-binding domain"/>
    <property type="match status" value="1"/>
</dbReference>
<dbReference type="Pfam" id="PF04397">
    <property type="entry name" value="LytTR"/>
    <property type="match status" value="1"/>
</dbReference>
<feature type="transmembrane region" description="Helical" evidence="1">
    <location>
        <begin position="39"/>
        <end position="55"/>
    </location>
</feature>
<proteinExistence type="predicted"/>
<evidence type="ECO:0000256" key="1">
    <source>
        <dbReference type="SAM" id="Phobius"/>
    </source>
</evidence>
<dbReference type="RefSeq" id="WP_177157503.1">
    <property type="nucleotide sequence ID" value="NZ_JABCJE010000003.1"/>
</dbReference>
<dbReference type="GO" id="GO:0003677">
    <property type="term" value="F:DNA binding"/>
    <property type="evidence" value="ECO:0007669"/>
    <property type="project" value="InterPro"/>
</dbReference>
<dbReference type="AlphaFoldDB" id="A0A850Q3K6"/>
<evidence type="ECO:0000313" key="4">
    <source>
        <dbReference type="Proteomes" id="UP000592216"/>
    </source>
</evidence>
<dbReference type="PROSITE" id="PS50930">
    <property type="entry name" value="HTH_LYTTR"/>
    <property type="match status" value="1"/>
</dbReference>
<name>A0A850Q3K6_9RHOB</name>
<evidence type="ECO:0000259" key="2">
    <source>
        <dbReference type="PROSITE" id="PS50930"/>
    </source>
</evidence>
<dbReference type="EMBL" id="JABCJE010000003">
    <property type="protein sequence ID" value="NVO23553.1"/>
    <property type="molecule type" value="Genomic_DNA"/>
</dbReference>
<keyword evidence="1" id="KW-0472">Membrane</keyword>
<accession>A0A850Q3K6</accession>